<keyword evidence="1" id="KW-0472">Membrane</keyword>
<feature type="transmembrane region" description="Helical" evidence="1">
    <location>
        <begin position="15"/>
        <end position="35"/>
    </location>
</feature>
<protein>
    <submittedName>
        <fullName evidence="2">Uncharacterized protein</fullName>
    </submittedName>
</protein>
<keyword evidence="1" id="KW-1133">Transmembrane helix</keyword>
<proteinExistence type="predicted"/>
<dbReference type="EMBL" id="GBXM01082748">
    <property type="protein sequence ID" value="JAH25829.1"/>
    <property type="molecule type" value="Transcribed_RNA"/>
</dbReference>
<reference evidence="2" key="1">
    <citation type="submission" date="2014-11" db="EMBL/GenBank/DDBJ databases">
        <authorList>
            <person name="Amaro Gonzalez C."/>
        </authorList>
    </citation>
    <scope>NUCLEOTIDE SEQUENCE</scope>
</reference>
<keyword evidence="1" id="KW-0812">Transmembrane</keyword>
<reference evidence="2" key="2">
    <citation type="journal article" date="2015" name="Fish Shellfish Immunol.">
        <title>Early steps in the European eel (Anguilla anguilla)-Vibrio vulnificus interaction in the gills: Role of the RtxA13 toxin.</title>
        <authorList>
            <person name="Callol A."/>
            <person name="Pajuelo D."/>
            <person name="Ebbesson L."/>
            <person name="Teles M."/>
            <person name="MacKenzie S."/>
            <person name="Amaro C."/>
        </authorList>
    </citation>
    <scope>NUCLEOTIDE SEQUENCE</scope>
</reference>
<evidence type="ECO:0000313" key="2">
    <source>
        <dbReference type="EMBL" id="JAH25829.1"/>
    </source>
</evidence>
<organism evidence="2">
    <name type="scientific">Anguilla anguilla</name>
    <name type="common">European freshwater eel</name>
    <name type="synonym">Muraena anguilla</name>
    <dbReference type="NCBI Taxonomy" id="7936"/>
    <lineage>
        <taxon>Eukaryota</taxon>
        <taxon>Metazoa</taxon>
        <taxon>Chordata</taxon>
        <taxon>Craniata</taxon>
        <taxon>Vertebrata</taxon>
        <taxon>Euteleostomi</taxon>
        <taxon>Actinopterygii</taxon>
        <taxon>Neopterygii</taxon>
        <taxon>Teleostei</taxon>
        <taxon>Anguilliformes</taxon>
        <taxon>Anguillidae</taxon>
        <taxon>Anguilla</taxon>
    </lineage>
</organism>
<accession>A0A0E9R9S1</accession>
<evidence type="ECO:0000256" key="1">
    <source>
        <dbReference type="SAM" id="Phobius"/>
    </source>
</evidence>
<sequence>MIKIWSYNHLINKAHYLPVALVFIAFPLLSTHNAWKYLFLKSQDAQLL</sequence>
<name>A0A0E9R9S1_ANGAN</name>
<dbReference type="AlphaFoldDB" id="A0A0E9R9S1"/>